<accession>A0A9R1VPD0</accession>
<dbReference type="Pfam" id="PF00078">
    <property type="entry name" value="RVT_1"/>
    <property type="match status" value="1"/>
</dbReference>
<dbReference type="PANTHER" id="PTHR48475">
    <property type="entry name" value="RIBONUCLEASE H"/>
    <property type="match status" value="1"/>
</dbReference>
<dbReference type="CDD" id="cd01647">
    <property type="entry name" value="RT_LTR"/>
    <property type="match status" value="1"/>
</dbReference>
<evidence type="ECO:0000313" key="3">
    <source>
        <dbReference type="Proteomes" id="UP000235145"/>
    </source>
</evidence>
<dbReference type="PANTHER" id="PTHR48475:SF2">
    <property type="entry name" value="RIBONUCLEASE H"/>
    <property type="match status" value="1"/>
</dbReference>
<sequence length="514" mass="58924">MVGGRYRNKSINAELAKLTKLGILREAIFRAWIANLIMVKRHDRTWRMCIDYSDLNKACRKDCYPLQEIEQKKCFLDIYNSYHLILMSKEDEEKTAFYTDHGIFCYQKMLFRLKNAGRLVDSLFVNKIGRNIEVYVDDMVIKTPDEQRLQKHIEESLGSLEKVKMKLKPTKYTFEPHQDNRAQRNSITHTLTDTQGLNSKLTVMSYFISKSVEKEMPPSNTLKGCIEKNIFCWTPEVKVALHQIKKALYTLPTLANRIHGKMLQMHLSASNKAISSMLKLPIYFVSRALQGLELNYPINEKLVLALVYTTWQLRRYFQAHQIEVLNSCPIKKVLLKLETSGRLAKWDIDLGEHDVSYHPQTSIKVQENTQKELQHEGNGQAWTLYIDGASSMEGSGAGLVLTSPTGKEVNYTLCFNFETSNNEAEYEALLAGLRLAVKMGVEKVTTLTDSRLAANQITGGFDVKNKRMEKYVKSIQHIRRSLRIFSIKQIPRGSNRHADALSKLASTCFGHLSK</sequence>
<dbReference type="AlphaFoldDB" id="A0A9R1VPD0"/>
<dbReference type="InterPro" id="IPR041577">
    <property type="entry name" value="RT_RNaseH_2"/>
</dbReference>
<proteinExistence type="predicted"/>
<organism evidence="2 3">
    <name type="scientific">Lactuca sativa</name>
    <name type="common">Garden lettuce</name>
    <dbReference type="NCBI Taxonomy" id="4236"/>
    <lineage>
        <taxon>Eukaryota</taxon>
        <taxon>Viridiplantae</taxon>
        <taxon>Streptophyta</taxon>
        <taxon>Embryophyta</taxon>
        <taxon>Tracheophyta</taxon>
        <taxon>Spermatophyta</taxon>
        <taxon>Magnoliopsida</taxon>
        <taxon>eudicotyledons</taxon>
        <taxon>Gunneridae</taxon>
        <taxon>Pentapetalae</taxon>
        <taxon>asterids</taxon>
        <taxon>campanulids</taxon>
        <taxon>Asterales</taxon>
        <taxon>Asteraceae</taxon>
        <taxon>Cichorioideae</taxon>
        <taxon>Cichorieae</taxon>
        <taxon>Lactucinae</taxon>
        <taxon>Lactuca</taxon>
    </lineage>
</organism>
<dbReference type="SUPFAM" id="SSF56672">
    <property type="entry name" value="DNA/RNA polymerases"/>
    <property type="match status" value="1"/>
</dbReference>
<keyword evidence="3" id="KW-1185">Reference proteome</keyword>
<dbReference type="Gene3D" id="3.30.420.10">
    <property type="entry name" value="Ribonuclease H-like superfamily/Ribonuclease H"/>
    <property type="match status" value="1"/>
</dbReference>
<dbReference type="CDD" id="cd09279">
    <property type="entry name" value="RNase_HI_like"/>
    <property type="match status" value="1"/>
</dbReference>
<dbReference type="InterPro" id="IPR000477">
    <property type="entry name" value="RT_dom"/>
</dbReference>
<dbReference type="PROSITE" id="PS50879">
    <property type="entry name" value="RNASE_H_1"/>
    <property type="match status" value="1"/>
</dbReference>
<gene>
    <name evidence="2" type="ORF">LSAT_V11C500260110</name>
</gene>
<dbReference type="InterPro" id="IPR036397">
    <property type="entry name" value="RNaseH_sf"/>
</dbReference>
<dbReference type="GO" id="GO:0004523">
    <property type="term" value="F:RNA-DNA hybrid ribonuclease activity"/>
    <property type="evidence" value="ECO:0007669"/>
    <property type="project" value="InterPro"/>
</dbReference>
<comment type="caution">
    <text evidence="2">The sequence shown here is derived from an EMBL/GenBank/DDBJ whole genome shotgun (WGS) entry which is preliminary data.</text>
</comment>
<dbReference type="InterPro" id="IPR043128">
    <property type="entry name" value="Rev_trsase/Diguanyl_cyclase"/>
</dbReference>
<dbReference type="InterPro" id="IPR043502">
    <property type="entry name" value="DNA/RNA_pol_sf"/>
</dbReference>
<dbReference type="InterPro" id="IPR002156">
    <property type="entry name" value="RNaseH_domain"/>
</dbReference>
<evidence type="ECO:0000313" key="2">
    <source>
        <dbReference type="EMBL" id="KAJ0208515.1"/>
    </source>
</evidence>
<dbReference type="GO" id="GO:0003676">
    <property type="term" value="F:nucleic acid binding"/>
    <property type="evidence" value="ECO:0007669"/>
    <property type="project" value="InterPro"/>
</dbReference>
<dbReference type="Pfam" id="PF17919">
    <property type="entry name" value="RT_RNaseH_2"/>
    <property type="match status" value="1"/>
</dbReference>
<dbReference type="EMBL" id="NBSK02000005">
    <property type="protein sequence ID" value="KAJ0208515.1"/>
    <property type="molecule type" value="Genomic_DNA"/>
</dbReference>
<feature type="domain" description="RNase H type-1" evidence="1">
    <location>
        <begin position="378"/>
        <end position="507"/>
    </location>
</feature>
<protein>
    <recommendedName>
        <fullName evidence="1">RNase H type-1 domain-containing protein</fullName>
    </recommendedName>
</protein>
<evidence type="ECO:0000259" key="1">
    <source>
        <dbReference type="PROSITE" id="PS50879"/>
    </source>
</evidence>
<dbReference type="SUPFAM" id="SSF53098">
    <property type="entry name" value="Ribonuclease H-like"/>
    <property type="match status" value="1"/>
</dbReference>
<dbReference type="Gene3D" id="3.30.70.270">
    <property type="match status" value="1"/>
</dbReference>
<reference evidence="2 3" key="1">
    <citation type="journal article" date="2017" name="Nat. Commun.">
        <title>Genome assembly with in vitro proximity ligation data and whole-genome triplication in lettuce.</title>
        <authorList>
            <person name="Reyes-Chin-Wo S."/>
            <person name="Wang Z."/>
            <person name="Yang X."/>
            <person name="Kozik A."/>
            <person name="Arikit S."/>
            <person name="Song C."/>
            <person name="Xia L."/>
            <person name="Froenicke L."/>
            <person name="Lavelle D.O."/>
            <person name="Truco M.J."/>
            <person name="Xia R."/>
            <person name="Zhu S."/>
            <person name="Xu C."/>
            <person name="Xu H."/>
            <person name="Xu X."/>
            <person name="Cox K."/>
            <person name="Korf I."/>
            <person name="Meyers B.C."/>
            <person name="Michelmore R.W."/>
        </authorList>
    </citation>
    <scope>NUCLEOTIDE SEQUENCE [LARGE SCALE GENOMIC DNA]</scope>
    <source>
        <strain evidence="3">cv. Salinas</strain>
        <tissue evidence="2">Seedlings</tissue>
    </source>
</reference>
<name>A0A9R1VPD0_LACSA</name>
<dbReference type="Proteomes" id="UP000235145">
    <property type="component" value="Unassembled WGS sequence"/>
</dbReference>
<dbReference type="Pfam" id="PF13456">
    <property type="entry name" value="RVT_3"/>
    <property type="match status" value="1"/>
</dbReference>
<dbReference type="Gene3D" id="3.10.10.10">
    <property type="entry name" value="HIV Type 1 Reverse Transcriptase, subunit A, domain 1"/>
    <property type="match status" value="1"/>
</dbReference>
<dbReference type="InterPro" id="IPR012337">
    <property type="entry name" value="RNaseH-like_sf"/>
</dbReference>